<sequence length="75" mass="7903">MSIIAIAALSLGFAAPAIVEDTKPVEARPVAAGGYQPSDATRVCIKDTLTGSRVPRTVCDTMKGWKAKGVDPFKR</sequence>
<organism evidence="2 3">
    <name type="scientific">Sphingomonas bacterium</name>
    <dbReference type="NCBI Taxonomy" id="1895847"/>
    <lineage>
        <taxon>Bacteria</taxon>
        <taxon>Pseudomonadati</taxon>
        <taxon>Pseudomonadota</taxon>
        <taxon>Alphaproteobacteria</taxon>
        <taxon>Sphingomonadales</taxon>
        <taxon>Sphingomonadaceae</taxon>
        <taxon>Sphingomonas</taxon>
    </lineage>
</organism>
<feature type="chain" id="PRO_5017649895" evidence="1">
    <location>
        <begin position="20"/>
        <end position="75"/>
    </location>
</feature>
<dbReference type="EMBL" id="DOYJ01000315">
    <property type="protein sequence ID" value="HCB76739.1"/>
    <property type="molecule type" value="Genomic_DNA"/>
</dbReference>
<feature type="signal peptide" evidence="1">
    <location>
        <begin position="1"/>
        <end position="19"/>
    </location>
</feature>
<dbReference type="AlphaFoldDB" id="A0A3D0WDW9"/>
<name>A0A3D0WDW9_9SPHN</name>
<evidence type="ECO:0000313" key="2">
    <source>
        <dbReference type="EMBL" id="HCB76739.1"/>
    </source>
</evidence>
<evidence type="ECO:0000313" key="3">
    <source>
        <dbReference type="Proteomes" id="UP000262699"/>
    </source>
</evidence>
<evidence type="ECO:0000256" key="1">
    <source>
        <dbReference type="SAM" id="SignalP"/>
    </source>
</evidence>
<protein>
    <submittedName>
        <fullName evidence="2">Uncharacterized protein</fullName>
    </submittedName>
</protein>
<keyword evidence="1" id="KW-0732">Signal</keyword>
<reference evidence="2 3" key="1">
    <citation type="journal article" date="2018" name="Nat. Biotechnol.">
        <title>A standardized bacterial taxonomy based on genome phylogeny substantially revises the tree of life.</title>
        <authorList>
            <person name="Parks D.H."/>
            <person name="Chuvochina M."/>
            <person name="Waite D.W."/>
            <person name="Rinke C."/>
            <person name="Skarshewski A."/>
            <person name="Chaumeil P.A."/>
            <person name="Hugenholtz P."/>
        </authorList>
    </citation>
    <scope>NUCLEOTIDE SEQUENCE [LARGE SCALE GENOMIC DNA]</scope>
    <source>
        <strain evidence="2">UBA9015</strain>
    </source>
</reference>
<gene>
    <name evidence="2" type="ORF">DEP91_11315</name>
</gene>
<comment type="caution">
    <text evidence="2">The sequence shown here is derived from an EMBL/GenBank/DDBJ whole genome shotgun (WGS) entry which is preliminary data.</text>
</comment>
<dbReference type="Proteomes" id="UP000262699">
    <property type="component" value="Unassembled WGS sequence"/>
</dbReference>
<accession>A0A3D0WDW9</accession>
<proteinExistence type="predicted"/>